<feature type="domain" description="FlgD/Vpr Ig-like" evidence="6">
    <location>
        <begin position="108"/>
        <end position="173"/>
    </location>
</feature>
<comment type="similarity">
    <text evidence="1 5">Belongs to the FlgD family.</text>
</comment>
<comment type="function">
    <text evidence="4 5">Required for flagellar hook formation. May act as a scaffolding protein.</text>
</comment>
<dbReference type="GO" id="GO:0044781">
    <property type="term" value="P:bacterial-type flagellum organization"/>
    <property type="evidence" value="ECO:0007669"/>
    <property type="project" value="UniProtKB-UniRule"/>
</dbReference>
<evidence type="ECO:0000256" key="4">
    <source>
        <dbReference type="ARBA" id="ARBA00024746"/>
    </source>
</evidence>
<keyword evidence="7" id="KW-0282">Flagellum</keyword>
<gene>
    <name evidence="7" type="ORF">EV663_106151</name>
</gene>
<name>A0A4R2REF2_9RHOB</name>
<sequence>MDSTSIHSSGAAPVQAATGTSAADKAAISSDFETFLKMLTAQMQNQDPLNPMDSTDYAVQIATFSGVEQQVRTNQLLVEMSGALGATGLSAYAGWVGQEVRVAAPTLFDGAPVTVVPQIAAGADSAVLVVRDAAGAEVQRVQLGLDPAPLDWAGIGADGRALASGTYGFTTESYVDGVRIAETPAPSFARVIEVVAGEAGVSLRLAGGAEVAADSVGALRAPEAHPCQG</sequence>
<dbReference type="Proteomes" id="UP000295050">
    <property type="component" value="Unassembled WGS sequence"/>
</dbReference>
<evidence type="ECO:0000256" key="1">
    <source>
        <dbReference type="ARBA" id="ARBA00010577"/>
    </source>
</evidence>
<evidence type="ECO:0000256" key="3">
    <source>
        <dbReference type="ARBA" id="ARBA00022795"/>
    </source>
</evidence>
<dbReference type="Pfam" id="PF03963">
    <property type="entry name" value="FlgD"/>
    <property type="match status" value="1"/>
</dbReference>
<dbReference type="NCBIfam" id="NF009453">
    <property type="entry name" value="PRK12813.1"/>
    <property type="match status" value="1"/>
</dbReference>
<keyword evidence="7" id="KW-0966">Cell projection</keyword>
<evidence type="ECO:0000313" key="7">
    <source>
        <dbReference type="EMBL" id="TCP61203.1"/>
    </source>
</evidence>
<dbReference type="InterPro" id="IPR005648">
    <property type="entry name" value="FlgD"/>
</dbReference>
<accession>A0A4R2REF2</accession>
<keyword evidence="7" id="KW-0969">Cilium</keyword>
<dbReference type="InterPro" id="IPR025965">
    <property type="entry name" value="FlgD/Vpr_Ig-like"/>
</dbReference>
<evidence type="ECO:0000313" key="8">
    <source>
        <dbReference type="Proteomes" id="UP000295050"/>
    </source>
</evidence>
<dbReference type="Gene3D" id="2.30.30.910">
    <property type="match status" value="1"/>
</dbReference>
<dbReference type="Gene3D" id="2.60.40.4070">
    <property type="match status" value="1"/>
</dbReference>
<dbReference type="EMBL" id="SLXU01000006">
    <property type="protein sequence ID" value="TCP61203.1"/>
    <property type="molecule type" value="Genomic_DNA"/>
</dbReference>
<evidence type="ECO:0000259" key="6">
    <source>
        <dbReference type="Pfam" id="PF13860"/>
    </source>
</evidence>
<reference evidence="7 8" key="1">
    <citation type="submission" date="2019-03" db="EMBL/GenBank/DDBJ databases">
        <title>Genomic Encyclopedia of Type Strains, Phase IV (KMG-IV): sequencing the most valuable type-strain genomes for metagenomic binning, comparative biology and taxonomic classification.</title>
        <authorList>
            <person name="Goeker M."/>
        </authorList>
    </citation>
    <scope>NUCLEOTIDE SEQUENCE [LARGE SCALE GENOMIC DNA]</scope>
    <source>
        <strain evidence="7 8">DSM 24766</strain>
    </source>
</reference>
<protein>
    <recommendedName>
        <fullName evidence="2 5">Basal-body rod modification protein FlgD</fullName>
    </recommendedName>
</protein>
<dbReference type="OrthoDB" id="9785233at2"/>
<dbReference type="RefSeq" id="WP_132951379.1">
    <property type="nucleotide sequence ID" value="NZ_SLXU01000006.1"/>
</dbReference>
<organism evidence="7 8">
    <name type="scientific">Rhodovulum bhavnagarense</name>
    <dbReference type="NCBI Taxonomy" id="992286"/>
    <lineage>
        <taxon>Bacteria</taxon>
        <taxon>Pseudomonadati</taxon>
        <taxon>Pseudomonadota</taxon>
        <taxon>Alphaproteobacteria</taxon>
        <taxon>Rhodobacterales</taxon>
        <taxon>Paracoccaceae</taxon>
        <taxon>Rhodovulum</taxon>
    </lineage>
</organism>
<proteinExistence type="inferred from homology"/>
<evidence type="ECO:0000256" key="2">
    <source>
        <dbReference type="ARBA" id="ARBA00016013"/>
    </source>
</evidence>
<evidence type="ECO:0000256" key="5">
    <source>
        <dbReference type="RuleBase" id="RU362076"/>
    </source>
</evidence>
<dbReference type="Pfam" id="PF13860">
    <property type="entry name" value="FlgD_ig"/>
    <property type="match status" value="1"/>
</dbReference>
<keyword evidence="3 5" id="KW-1005">Bacterial flagellum biogenesis</keyword>
<keyword evidence="8" id="KW-1185">Reference proteome</keyword>
<dbReference type="AlphaFoldDB" id="A0A4R2REF2"/>
<comment type="caution">
    <text evidence="7">The sequence shown here is derived from an EMBL/GenBank/DDBJ whole genome shotgun (WGS) entry which is preliminary data.</text>
</comment>